<name>A0A8J4UWJ7_9MYCE</name>
<evidence type="ECO:0000313" key="2">
    <source>
        <dbReference type="EMBL" id="KAF2069643.1"/>
    </source>
</evidence>
<reference evidence="2" key="1">
    <citation type="submission" date="2020-01" db="EMBL/GenBank/DDBJ databases">
        <title>Development of genomics and gene disruption for Polysphondylium violaceum indicates a role for the polyketide synthase stlB in stalk morphogenesis.</title>
        <authorList>
            <person name="Narita B."/>
            <person name="Kawabe Y."/>
            <person name="Kin K."/>
            <person name="Saito T."/>
            <person name="Gibbs R."/>
            <person name="Kuspa A."/>
            <person name="Muzny D."/>
            <person name="Queller D."/>
            <person name="Richards S."/>
            <person name="Strassman J."/>
            <person name="Sucgang R."/>
            <person name="Worley K."/>
            <person name="Schaap P."/>
        </authorList>
    </citation>
    <scope>NUCLEOTIDE SEQUENCE</scope>
    <source>
        <strain evidence="2">QSvi11</strain>
    </source>
</reference>
<dbReference type="Gene3D" id="3.40.50.1820">
    <property type="entry name" value="alpha/beta hydrolase"/>
    <property type="match status" value="1"/>
</dbReference>
<gene>
    <name evidence="2" type="ORF">CYY_009037</name>
</gene>
<protein>
    <recommendedName>
        <fullName evidence="4">PhoPQ-activated pathogenicity-related protein</fullName>
    </recommendedName>
</protein>
<accession>A0A8J4UWJ7</accession>
<dbReference type="Proteomes" id="UP000695562">
    <property type="component" value="Unassembled WGS sequence"/>
</dbReference>
<dbReference type="InterPro" id="IPR029058">
    <property type="entry name" value="AB_hydrolase_fold"/>
</dbReference>
<feature type="chain" id="PRO_5035226366" description="PhoPQ-activated pathogenicity-related protein" evidence="1">
    <location>
        <begin position="21"/>
        <end position="480"/>
    </location>
</feature>
<dbReference type="PANTHER" id="PTHR31497">
    <property type="entry name" value="AUTOCRINE PROLIFERATION REPRESSOR PROTEIN A"/>
    <property type="match status" value="1"/>
</dbReference>
<evidence type="ECO:0008006" key="4">
    <source>
        <dbReference type="Google" id="ProtNLM"/>
    </source>
</evidence>
<dbReference type="PANTHER" id="PTHR31497:SF0">
    <property type="entry name" value="AUTOCRINE PROLIFERATION REPRESSOR PROTEIN A"/>
    <property type="match status" value="1"/>
</dbReference>
<dbReference type="OrthoDB" id="2020799at2759"/>
<dbReference type="AlphaFoldDB" id="A0A8J4UWJ7"/>
<feature type="signal peptide" evidence="1">
    <location>
        <begin position="1"/>
        <end position="20"/>
    </location>
</feature>
<sequence>MNKSLFSVILLLSIIAFVSSTPLDDYVNAPDPTYKWTLNNTIVDTTFTTYVIELTSQTWMTEAESSWPVWKHWVSVCVPNKVRTNTAFLYIDGKSNTNWETPTSTDSTIELACIASESVVVGVTQIPNQPIIFNNDGIPRYEDDLIAYTWRHFLNDTTDPTWLARLPMTKAIVKAMDCVQEFGKTLPLNVENFVVAGASKRGWTTWTTGAVDPRVIAIVPIVMPILNMIPNMGHGWQDYGAWSFALNDYTGEGVMNYLYTDQMKELAAIVDPYSYIERLTMPKYAVCSTGDEFFLPDSPSFFWDNLIGEKHLRLVPNAEHSLAGHQTDILLSIVTFLRLVTSDTPRPTFTWNITYTPDGNTATIDMFVPAGSILPTTVKVWDAITESAERRDFRLLICQDPEACVQFVIWIPKDVTPQGSTYSYTMSKPNVGWRGFFLEASYDLSDGVNDEYTLKFTSEVAIIPNTLPYAPFNPNATLSY</sequence>
<keyword evidence="3" id="KW-1185">Reference proteome</keyword>
<dbReference type="InterPro" id="IPR009199">
    <property type="entry name" value="PhoPQ-act_pathogen-rel_PqaA"/>
</dbReference>
<comment type="caution">
    <text evidence="2">The sequence shown here is derived from an EMBL/GenBank/DDBJ whole genome shotgun (WGS) entry which is preliminary data.</text>
</comment>
<dbReference type="SUPFAM" id="SSF53474">
    <property type="entry name" value="alpha/beta-Hydrolases"/>
    <property type="match status" value="1"/>
</dbReference>
<dbReference type="Pfam" id="PF10142">
    <property type="entry name" value="PhoPQ_related"/>
    <property type="match status" value="1"/>
</dbReference>
<keyword evidence="1" id="KW-0732">Signal</keyword>
<evidence type="ECO:0000313" key="3">
    <source>
        <dbReference type="Proteomes" id="UP000695562"/>
    </source>
</evidence>
<dbReference type="PIRSF" id="PIRSF014728">
    <property type="entry name" value="PqaA"/>
    <property type="match status" value="1"/>
</dbReference>
<proteinExistence type="predicted"/>
<organism evidence="2 3">
    <name type="scientific">Polysphondylium violaceum</name>
    <dbReference type="NCBI Taxonomy" id="133409"/>
    <lineage>
        <taxon>Eukaryota</taxon>
        <taxon>Amoebozoa</taxon>
        <taxon>Evosea</taxon>
        <taxon>Eumycetozoa</taxon>
        <taxon>Dictyostelia</taxon>
        <taxon>Dictyosteliales</taxon>
        <taxon>Dictyosteliaceae</taxon>
        <taxon>Polysphondylium</taxon>
    </lineage>
</organism>
<dbReference type="EMBL" id="AJWJ01000623">
    <property type="protein sequence ID" value="KAF2069643.1"/>
    <property type="molecule type" value="Genomic_DNA"/>
</dbReference>
<evidence type="ECO:0000256" key="1">
    <source>
        <dbReference type="SAM" id="SignalP"/>
    </source>
</evidence>